<sequence>MVAGNSHTIIDQITLEEDVDNDTRPSIGTTYVVDIDIDSVACNESREYSVETDEVVSVASPPYTNTEEHIIQVGTEAQHRIAEDYQHEATEPPPIEQEEAHVTATSPERRRQIRRINNSLHSVHGILSLFVVAFVFLSMVVLYPICNEEEQHNVGCTRAILLSIFSVLLAFFASLVILHRYKNSDT</sequence>
<evidence type="ECO:0000313" key="4">
    <source>
        <dbReference type="Proteomes" id="UP000198651"/>
    </source>
</evidence>
<feature type="transmembrane region" description="Helical" evidence="2">
    <location>
        <begin position="157"/>
        <end position="178"/>
    </location>
</feature>
<evidence type="ECO:0000313" key="3">
    <source>
        <dbReference type="EMBL" id="CUT18309.1"/>
    </source>
</evidence>
<reference evidence="4" key="1">
    <citation type="submission" date="2015-11" db="EMBL/GenBank/DDBJ databases">
        <authorList>
            <person name="Seth-Smith H.M.B."/>
        </authorList>
    </citation>
    <scope>NUCLEOTIDE SEQUENCE [LARGE SCALE GENOMIC DNA]</scope>
    <source>
        <strain evidence="4">2013Ark11</strain>
    </source>
</reference>
<dbReference type="OrthoDB" id="10017591at2"/>
<proteinExistence type="predicted"/>
<accession>A0A0S4M3G2</accession>
<keyword evidence="2" id="KW-1133">Transmembrane helix</keyword>
<gene>
    <name evidence="3" type="ORF">Ark11_1511</name>
</gene>
<keyword evidence="4" id="KW-1185">Reference proteome</keyword>
<dbReference type="AlphaFoldDB" id="A0A0S4M3G2"/>
<evidence type="ECO:0000256" key="2">
    <source>
        <dbReference type="SAM" id="Phobius"/>
    </source>
</evidence>
<dbReference type="Proteomes" id="UP000198651">
    <property type="component" value="Chromosome I"/>
</dbReference>
<keyword evidence="2" id="KW-0472">Membrane</keyword>
<protein>
    <submittedName>
        <fullName evidence="3">Putative membrane protein</fullName>
    </submittedName>
</protein>
<feature type="transmembrane region" description="Helical" evidence="2">
    <location>
        <begin position="119"/>
        <end position="145"/>
    </location>
</feature>
<dbReference type="RefSeq" id="WP_092342306.1">
    <property type="nucleotide sequence ID" value="NZ_LN906597.1"/>
</dbReference>
<feature type="region of interest" description="Disordered" evidence="1">
    <location>
        <begin position="87"/>
        <end position="108"/>
    </location>
</feature>
<keyword evidence="2" id="KW-0812">Transmembrane</keyword>
<dbReference type="EMBL" id="LN906597">
    <property type="protein sequence ID" value="CUT18309.1"/>
    <property type="molecule type" value="Genomic_DNA"/>
</dbReference>
<organism evidence="3 4">
    <name type="scientific">Candidatus Ichthyocystis hellenicum</name>
    <dbReference type="NCBI Taxonomy" id="1561003"/>
    <lineage>
        <taxon>Bacteria</taxon>
        <taxon>Pseudomonadati</taxon>
        <taxon>Pseudomonadota</taxon>
        <taxon>Betaproteobacteria</taxon>
        <taxon>Burkholderiales</taxon>
        <taxon>Candidatus Ichthyocystis</taxon>
    </lineage>
</organism>
<name>A0A0S4M3G2_9BURK</name>
<evidence type="ECO:0000256" key="1">
    <source>
        <dbReference type="SAM" id="MobiDB-lite"/>
    </source>
</evidence>